<protein>
    <submittedName>
        <fullName evidence="3">ABC transporter, periplasmic binding component, ATP-dependent toluene efflux transporter</fullName>
    </submittedName>
</protein>
<reference evidence="3 4" key="1">
    <citation type="submission" date="2022-09" db="EMBL/GenBank/DDBJ databases">
        <authorList>
            <person name="Kop L."/>
        </authorList>
    </citation>
    <scope>NUCLEOTIDE SEQUENCE [LARGE SCALE GENOMIC DNA]</scope>
    <source>
        <strain evidence="3 4">347</strain>
    </source>
</reference>
<name>A0ABM9HFZ5_9BACT</name>
<dbReference type="EMBL" id="OX336137">
    <property type="protein sequence ID" value="CAI2719153.1"/>
    <property type="molecule type" value="Genomic_DNA"/>
</dbReference>
<feature type="transmembrane region" description="Helical" evidence="1">
    <location>
        <begin position="6"/>
        <end position="26"/>
    </location>
</feature>
<sequence length="146" mass="15552">MNGRRIEIAVGLFVVLGILSLGWLSVKLGKKELLNTDNYSVFADFETVSGLRENGEIEVAGVVIGSIGNIGLHKGMARVELKLRNDIQLPEDTIVSVKTRGLIGDKILSLSMGGSEDTVPPGGVLLETESALDLESMISKVVFGDV</sequence>
<organism evidence="3 4">
    <name type="scientific">Nitrospina watsonii</name>
    <dbReference type="NCBI Taxonomy" id="1323948"/>
    <lineage>
        <taxon>Bacteria</taxon>
        <taxon>Pseudomonadati</taxon>
        <taxon>Nitrospinota/Tectimicrobiota group</taxon>
        <taxon>Nitrospinota</taxon>
        <taxon>Nitrospinia</taxon>
        <taxon>Nitrospinales</taxon>
        <taxon>Nitrospinaceae</taxon>
        <taxon>Nitrospina</taxon>
    </lineage>
</organism>
<proteinExistence type="predicted"/>
<gene>
    <name evidence="3" type="primary">yrbD</name>
    <name evidence="3" type="ORF">NSPWAT_2297</name>
</gene>
<keyword evidence="1" id="KW-0472">Membrane</keyword>
<keyword evidence="4" id="KW-1185">Reference proteome</keyword>
<dbReference type="InterPro" id="IPR052336">
    <property type="entry name" value="MlaD_Phospholipid_Transporter"/>
</dbReference>
<dbReference type="RefSeq" id="WP_282012003.1">
    <property type="nucleotide sequence ID" value="NZ_OX336137.1"/>
</dbReference>
<evidence type="ECO:0000259" key="2">
    <source>
        <dbReference type="Pfam" id="PF02470"/>
    </source>
</evidence>
<evidence type="ECO:0000313" key="4">
    <source>
        <dbReference type="Proteomes" id="UP001157733"/>
    </source>
</evidence>
<dbReference type="Proteomes" id="UP001157733">
    <property type="component" value="Chromosome"/>
</dbReference>
<feature type="domain" description="Mce/MlaD" evidence="2">
    <location>
        <begin position="38"/>
        <end position="113"/>
    </location>
</feature>
<keyword evidence="1" id="KW-1133">Transmembrane helix</keyword>
<dbReference type="PANTHER" id="PTHR33371">
    <property type="entry name" value="INTERMEMBRANE PHOSPHOLIPID TRANSPORT SYSTEM BINDING PROTEIN MLAD-RELATED"/>
    <property type="match status" value="1"/>
</dbReference>
<keyword evidence="1" id="KW-0812">Transmembrane</keyword>
<evidence type="ECO:0000313" key="3">
    <source>
        <dbReference type="EMBL" id="CAI2719153.1"/>
    </source>
</evidence>
<dbReference type="PANTHER" id="PTHR33371:SF4">
    <property type="entry name" value="INTERMEMBRANE PHOSPHOLIPID TRANSPORT SYSTEM BINDING PROTEIN MLAD"/>
    <property type="match status" value="1"/>
</dbReference>
<dbReference type="Pfam" id="PF02470">
    <property type="entry name" value="MlaD"/>
    <property type="match status" value="1"/>
</dbReference>
<dbReference type="InterPro" id="IPR003399">
    <property type="entry name" value="Mce/MlaD"/>
</dbReference>
<evidence type="ECO:0000256" key="1">
    <source>
        <dbReference type="SAM" id="Phobius"/>
    </source>
</evidence>
<accession>A0ABM9HFZ5</accession>